<dbReference type="Proteomes" id="UP000824533">
    <property type="component" value="Linkage Group LG01"/>
</dbReference>
<keyword evidence="2" id="KW-1185">Reference proteome</keyword>
<gene>
    <name evidence="1" type="ORF">K1T71_000685</name>
</gene>
<organism evidence="1 2">
    <name type="scientific">Dendrolimus kikuchii</name>
    <dbReference type="NCBI Taxonomy" id="765133"/>
    <lineage>
        <taxon>Eukaryota</taxon>
        <taxon>Metazoa</taxon>
        <taxon>Ecdysozoa</taxon>
        <taxon>Arthropoda</taxon>
        <taxon>Hexapoda</taxon>
        <taxon>Insecta</taxon>
        <taxon>Pterygota</taxon>
        <taxon>Neoptera</taxon>
        <taxon>Endopterygota</taxon>
        <taxon>Lepidoptera</taxon>
        <taxon>Glossata</taxon>
        <taxon>Ditrysia</taxon>
        <taxon>Bombycoidea</taxon>
        <taxon>Lasiocampidae</taxon>
        <taxon>Dendrolimus</taxon>
    </lineage>
</organism>
<name>A0ACC1DK28_9NEOP</name>
<proteinExistence type="predicted"/>
<comment type="caution">
    <text evidence="1">The sequence shown here is derived from an EMBL/GenBank/DDBJ whole genome shotgun (WGS) entry which is preliminary data.</text>
</comment>
<reference evidence="1 2" key="1">
    <citation type="journal article" date="2021" name="Front. Genet.">
        <title>Chromosome-Level Genome Assembly Reveals Significant Gene Expansion in the Toll and IMD Signaling Pathways of Dendrolimus kikuchii.</title>
        <authorList>
            <person name="Zhou J."/>
            <person name="Wu P."/>
            <person name="Xiong Z."/>
            <person name="Liu N."/>
            <person name="Zhao N."/>
            <person name="Ji M."/>
            <person name="Qiu Y."/>
            <person name="Yang B."/>
        </authorList>
    </citation>
    <scope>NUCLEOTIDE SEQUENCE [LARGE SCALE GENOMIC DNA]</scope>
    <source>
        <strain evidence="1">Ann1</strain>
    </source>
</reference>
<accession>A0ACC1DK28</accession>
<evidence type="ECO:0000313" key="1">
    <source>
        <dbReference type="EMBL" id="KAJ0184262.1"/>
    </source>
</evidence>
<protein>
    <submittedName>
        <fullName evidence="1">Uncharacterized protein</fullName>
    </submittedName>
</protein>
<evidence type="ECO:0000313" key="2">
    <source>
        <dbReference type="Proteomes" id="UP000824533"/>
    </source>
</evidence>
<sequence>MTGRREYVTIADPSAEENCIQLTLEKEKVINDTIDKITIFLSKIQEELDDIDIRILRVDIDKHSDQEREEKDLKLKITINDCEENNYTDYEFNKIPRHYHKHNKNAYQPEEIDDITFNIDQTSEIYKTDNNTAKNDNVEETTSEYSNFQRGDTSSDAINSDTSYSNEEIPIIYKELDNNNHAQKRRHHRHRKNKKISDTAILNDNIPEYFDYNEFFTNPEMLPMTYGSDDTTTKNPNESGPSQTVYDENSMISVDKNDATVQENDLPAKRYHKHRHHKRKHDYIDVDQIEIASDGIYNAAIIEEASTPIYPNLREVEVKFDNTAVSYDDIQRPIKSKNHHKQKHPRRLFNDDKVIVTRSENFDESDTAFVMDSPLPHYLNYQNDDQTNNFPTNYSLKTVDDKVHLSKHHDHKNKHPGLTASGSAIAESYEQDSVYSENEENGNKDDTIGGTAIFDDETRPNHKKHGRHHKNRKNAAKPVSNYAVDNNTASGNDNNQFKGEIGNKNGTSTGHTEVIDDETQPKHKKHHGRPKKEKYYEEIGDNKEEDVKRSKSTDDEIIVRDDELNDDMRRRHRKKKPHRNFTFDDFIRYLEENKDDGKEKCVCVQGLQDW</sequence>
<dbReference type="EMBL" id="CM034387">
    <property type="protein sequence ID" value="KAJ0184262.1"/>
    <property type="molecule type" value="Genomic_DNA"/>
</dbReference>